<keyword evidence="2" id="KW-0472">Membrane</keyword>
<proteinExistence type="inferred from homology"/>
<comment type="subcellular location">
    <subcellularLocation>
        <location evidence="1">Membrane</location>
        <topology evidence="1">Lipid-anchor</topology>
        <topology evidence="1">GPI-anchor</topology>
    </subcellularLocation>
</comment>
<dbReference type="Pfam" id="PF01244">
    <property type="entry name" value="Peptidase_M19"/>
    <property type="match status" value="1"/>
</dbReference>
<keyword evidence="1" id="KW-1015">Disulfide bond</keyword>
<accession>A0ABM0H0R5</accession>
<evidence type="ECO:0000313" key="3">
    <source>
        <dbReference type="Proteomes" id="UP000694865"/>
    </source>
</evidence>
<organism evidence="3 4">
    <name type="scientific">Saccoglossus kowalevskii</name>
    <name type="common">Acorn worm</name>
    <dbReference type="NCBI Taxonomy" id="10224"/>
    <lineage>
        <taxon>Eukaryota</taxon>
        <taxon>Metazoa</taxon>
        <taxon>Hemichordata</taxon>
        <taxon>Enteropneusta</taxon>
        <taxon>Harrimaniidae</taxon>
        <taxon>Saccoglossus</taxon>
    </lineage>
</organism>
<evidence type="ECO:0000256" key="2">
    <source>
        <dbReference type="SAM" id="Phobius"/>
    </source>
</evidence>
<keyword evidence="1" id="KW-0325">Glycoprotein</keyword>
<protein>
    <recommendedName>
        <fullName evidence="1">Dipeptidase</fullName>
        <ecNumber evidence="1">3.4.13.19</ecNumber>
    </recommendedName>
</protein>
<dbReference type="InterPro" id="IPR008257">
    <property type="entry name" value="Pept_M19"/>
</dbReference>
<name>A0ABM0H0R5_SACKO</name>
<dbReference type="Gene3D" id="3.20.20.140">
    <property type="entry name" value="Metal-dependent hydrolases"/>
    <property type="match status" value="1"/>
</dbReference>
<evidence type="ECO:0000313" key="4">
    <source>
        <dbReference type="RefSeq" id="XP_002741634.1"/>
    </source>
</evidence>
<dbReference type="PANTHER" id="PTHR10443:SF12">
    <property type="entry name" value="DIPEPTIDASE"/>
    <property type="match status" value="1"/>
</dbReference>
<keyword evidence="1" id="KW-0645">Protease</keyword>
<keyword evidence="1" id="KW-0479">Metal-binding</keyword>
<keyword evidence="3" id="KW-1185">Reference proteome</keyword>
<dbReference type="GeneID" id="100376041"/>
<evidence type="ECO:0000256" key="1">
    <source>
        <dbReference type="RuleBase" id="RU341113"/>
    </source>
</evidence>
<keyword evidence="1" id="KW-0224">Dipeptidase</keyword>
<keyword evidence="2" id="KW-0812">Transmembrane</keyword>
<keyword evidence="1" id="KW-0336">GPI-anchor</keyword>
<reference evidence="4" key="1">
    <citation type="submission" date="2025-08" db="UniProtKB">
        <authorList>
            <consortium name="RefSeq"/>
        </authorList>
    </citation>
    <scope>IDENTIFICATION</scope>
    <source>
        <tissue evidence="4">Testes</tissue>
    </source>
</reference>
<keyword evidence="2" id="KW-1133">Transmembrane helix</keyword>
<keyword evidence="1" id="KW-0482">Metalloprotease</keyword>
<keyword evidence="1" id="KW-0378">Hydrolase</keyword>
<comment type="subunit">
    <text evidence="1">Homodimer; disulfide-linked.</text>
</comment>
<keyword evidence="1" id="KW-0449">Lipoprotein</keyword>
<dbReference type="PANTHER" id="PTHR10443">
    <property type="entry name" value="MICROSOMAL DIPEPTIDASE"/>
    <property type="match status" value="1"/>
</dbReference>
<dbReference type="SUPFAM" id="SSF51556">
    <property type="entry name" value="Metallo-dependent hydrolases"/>
    <property type="match status" value="1"/>
</dbReference>
<comment type="catalytic activity">
    <reaction evidence="1">
        <text>an L-aminoacyl-L-amino acid + H2O = 2 an L-alpha-amino acid</text>
        <dbReference type="Rhea" id="RHEA:48940"/>
        <dbReference type="ChEBI" id="CHEBI:15377"/>
        <dbReference type="ChEBI" id="CHEBI:59869"/>
        <dbReference type="ChEBI" id="CHEBI:77460"/>
        <dbReference type="EC" id="3.4.13.19"/>
    </reaction>
</comment>
<dbReference type="InterPro" id="IPR032466">
    <property type="entry name" value="Metal_Hydrolase"/>
</dbReference>
<dbReference type="PROSITE" id="PS51365">
    <property type="entry name" value="RENAL_DIPEPTIDASE_2"/>
    <property type="match status" value="1"/>
</dbReference>
<sequence>MSETSPLLPSTATSTYTRKCTSVVAVLSGLVFSVFVAIAIAVPVVLKSDNAVEVKVEDTAQGEYSLKNKIKTRDGYLEAARAIMQKVPLVDGHNDFPWSVRTNWDNQLSLFNMHDDLTEFAETDIPRLREGHVGAQFWAAYVPCETQFQDSLRQTMDQIDVIKRFVKQYSETFQFVTTSQGILDAHYNGRIGSLIGVESGHGIDSSLATIRLMYENGVRYMTLTHNCNTPWADNNKMTRDNTSEHDGLTDWGKIVVKEMNRLGMMVDLSHVSFMTMEDALDTSEAPIIFSHSGSYSICNHERNVPDHILDKTKDNGGIVMVNFVEDFVNCYPNKQEWSDVSQVADHIEYIANRIGVDYVGIGSDYDGTSSLPIGLEDVSTFPNLVAEMLYRGWQQEDIEKLIGLNLLRVFRHVEMVRDSLSDKPPYENRFRKGDSKEEDNNICRTHKYNLEESSPTKRHIDC</sequence>
<feature type="transmembrane region" description="Helical" evidence="2">
    <location>
        <begin position="21"/>
        <end position="46"/>
    </location>
</feature>
<comment type="similarity">
    <text evidence="1">Belongs to the metallo-dependent hydrolases superfamily. Peptidase M19 family.</text>
</comment>
<dbReference type="Proteomes" id="UP000694865">
    <property type="component" value="Unplaced"/>
</dbReference>
<dbReference type="RefSeq" id="XP_002741634.1">
    <property type="nucleotide sequence ID" value="XM_002741588.2"/>
</dbReference>
<dbReference type="EC" id="3.4.13.19" evidence="1"/>
<dbReference type="CDD" id="cd01301">
    <property type="entry name" value="rDP_like"/>
    <property type="match status" value="1"/>
</dbReference>
<keyword evidence="1" id="KW-0862">Zinc</keyword>
<comment type="cofactor">
    <cofactor evidence="1">
        <name>Zn(2+)</name>
        <dbReference type="ChEBI" id="CHEBI:29105"/>
    </cofactor>
</comment>
<gene>
    <name evidence="4" type="primary">LOC100376041</name>
</gene>